<evidence type="ECO:0000313" key="3">
    <source>
        <dbReference type="EMBL" id="CAL4767422.1"/>
    </source>
</evidence>
<feature type="region of interest" description="Disordered" evidence="1">
    <location>
        <begin position="92"/>
        <end position="123"/>
    </location>
</feature>
<proteinExistence type="predicted"/>
<dbReference type="Proteomes" id="UP001152797">
    <property type="component" value="Unassembled WGS sequence"/>
</dbReference>
<dbReference type="GO" id="GO:0019901">
    <property type="term" value="F:protein kinase binding"/>
    <property type="evidence" value="ECO:0007669"/>
    <property type="project" value="InterPro"/>
</dbReference>
<gene>
    <name evidence="2" type="ORF">C1SCF055_LOCUS8015</name>
</gene>
<keyword evidence="4" id="KW-1185">Reference proteome</keyword>
<reference evidence="2" key="1">
    <citation type="submission" date="2022-10" db="EMBL/GenBank/DDBJ databases">
        <authorList>
            <person name="Chen Y."/>
            <person name="Dougan E. K."/>
            <person name="Chan C."/>
            <person name="Rhodes N."/>
            <person name="Thang M."/>
        </authorList>
    </citation>
    <scope>NUCLEOTIDE SEQUENCE</scope>
</reference>
<feature type="compositionally biased region" description="Gly residues" evidence="1">
    <location>
        <begin position="226"/>
        <end position="235"/>
    </location>
</feature>
<organism evidence="2">
    <name type="scientific">Cladocopium goreaui</name>
    <dbReference type="NCBI Taxonomy" id="2562237"/>
    <lineage>
        <taxon>Eukaryota</taxon>
        <taxon>Sar</taxon>
        <taxon>Alveolata</taxon>
        <taxon>Dinophyceae</taxon>
        <taxon>Suessiales</taxon>
        <taxon>Symbiodiniaceae</taxon>
        <taxon>Cladocopium</taxon>
    </lineage>
</organism>
<feature type="region of interest" description="Disordered" evidence="1">
    <location>
        <begin position="226"/>
        <end position="260"/>
    </location>
</feature>
<dbReference type="Gene3D" id="1.10.472.10">
    <property type="entry name" value="Cyclin-like"/>
    <property type="match status" value="1"/>
</dbReference>
<reference evidence="3 4" key="2">
    <citation type="submission" date="2024-05" db="EMBL/GenBank/DDBJ databases">
        <authorList>
            <person name="Chen Y."/>
            <person name="Shah S."/>
            <person name="Dougan E. K."/>
            <person name="Thang M."/>
            <person name="Chan C."/>
        </authorList>
    </citation>
    <scope>NUCLEOTIDE SEQUENCE [LARGE SCALE GENOMIC DNA]</scope>
</reference>
<dbReference type="PANTHER" id="PTHR15615">
    <property type="match status" value="1"/>
</dbReference>
<accession>A0A9P1BX00</accession>
<dbReference type="SUPFAM" id="SSF47954">
    <property type="entry name" value="Cyclin-like"/>
    <property type="match status" value="1"/>
</dbReference>
<dbReference type="Pfam" id="PF08613">
    <property type="entry name" value="Cyclin"/>
    <property type="match status" value="1"/>
</dbReference>
<evidence type="ECO:0000313" key="4">
    <source>
        <dbReference type="Proteomes" id="UP001152797"/>
    </source>
</evidence>
<evidence type="ECO:0000313" key="2">
    <source>
        <dbReference type="EMBL" id="CAI3980110.1"/>
    </source>
</evidence>
<evidence type="ECO:0000256" key="1">
    <source>
        <dbReference type="SAM" id="MobiDB-lite"/>
    </source>
</evidence>
<sequence>MWIPCQQRYSELYCVLSPLNYRRLEPSEVFRSGKHEGKFSDFDAKGIPTMLEDGSAVPEKQKAALTKEYDAARKKWDTHQAALAKYNRDLAEYEKQQSGDNEGVPEKQKRALKTVDKKKRSGQTQIDELPEVFRLLKEDELQVGSHVCFGDITQDELDFIATCLESNDGIPHEELKAFIEAQDLQLTDGKPTSLAGCLVAMRLENFQTASSVEQLMSPRTWRLQLGGGELPGSVGGRDTSESQLADSPRSDRSDTESSPARHAAVLKDIKLAASNSSAVKDLDRNTSDKTDIDGSKLVAALAKVYSGVMDPAIPDLSSRCSSCFHGFRKPSIGIEEYLERLREHFSCSDSCFLLALIYIIRLLDFCPNFVVNAFSIHRLLAISLVVSVKFHEDQIYSNTFYAKVSGLRQEELNAGELEFLKLIKWDCGFSHDMSHLYNEVLQSAEKANLRGMANSAGPAHDSCGSVDSVELVQSDNKF</sequence>
<dbReference type="OrthoDB" id="337735at2759"/>
<name>A0A9P1BX00_9DINO</name>
<dbReference type="PANTHER" id="PTHR15615:SF108">
    <property type="entry name" value="PROTEIN CNPPD1"/>
    <property type="match status" value="1"/>
</dbReference>
<dbReference type="CDD" id="cd20558">
    <property type="entry name" value="CYCLIN_ScPCL7-like"/>
    <property type="match status" value="1"/>
</dbReference>
<dbReference type="EMBL" id="CAMXCT030000536">
    <property type="protein sequence ID" value="CAL4767422.1"/>
    <property type="molecule type" value="Genomic_DNA"/>
</dbReference>
<comment type="caution">
    <text evidence="2">The sequence shown here is derived from an EMBL/GenBank/DDBJ whole genome shotgun (WGS) entry which is preliminary data.</text>
</comment>
<dbReference type="AlphaFoldDB" id="A0A9P1BX00"/>
<dbReference type="InterPro" id="IPR013922">
    <property type="entry name" value="Cyclin_PHO80-like"/>
</dbReference>
<dbReference type="EMBL" id="CAMXCT020000536">
    <property type="protein sequence ID" value="CAL1133485.1"/>
    <property type="molecule type" value="Genomic_DNA"/>
</dbReference>
<dbReference type="EMBL" id="CAMXCT010000536">
    <property type="protein sequence ID" value="CAI3980110.1"/>
    <property type="molecule type" value="Genomic_DNA"/>
</dbReference>
<protein>
    <submittedName>
        <fullName evidence="3">Cyclin-U4-1 (CycU41) (Cyclin-P4.1) (CycP41)</fullName>
    </submittedName>
</protein>
<feature type="compositionally biased region" description="Basic and acidic residues" evidence="1">
    <location>
        <begin position="104"/>
        <end position="115"/>
    </location>
</feature>
<dbReference type="InterPro" id="IPR036915">
    <property type="entry name" value="Cyclin-like_sf"/>
</dbReference>